<organism evidence="10 12">
    <name type="scientific">Moritella viscosa</name>
    <dbReference type="NCBI Taxonomy" id="80854"/>
    <lineage>
        <taxon>Bacteria</taxon>
        <taxon>Pseudomonadati</taxon>
        <taxon>Pseudomonadota</taxon>
        <taxon>Gammaproteobacteria</taxon>
        <taxon>Alteromonadales</taxon>
        <taxon>Moritellaceae</taxon>
        <taxon>Moritella</taxon>
    </lineage>
</organism>
<dbReference type="Pfam" id="PF12821">
    <property type="entry name" value="ThrE_2"/>
    <property type="match status" value="1"/>
</dbReference>
<evidence type="ECO:0000259" key="7">
    <source>
        <dbReference type="Pfam" id="PF06738"/>
    </source>
</evidence>
<evidence type="ECO:0000256" key="4">
    <source>
        <dbReference type="ARBA" id="ARBA00023136"/>
    </source>
</evidence>
<gene>
    <name evidence="9" type="ORF">MT2528_3692</name>
    <name evidence="10" type="ORF">NVI5450_3890</name>
</gene>
<dbReference type="PANTHER" id="PTHR31082">
    <property type="entry name" value="PHEROMONE-REGULATED MEMBRANE PROTEIN 10"/>
    <property type="match status" value="1"/>
</dbReference>
<feature type="transmembrane region" description="Helical" evidence="6">
    <location>
        <begin position="297"/>
        <end position="316"/>
    </location>
</feature>
<evidence type="ECO:0000313" key="11">
    <source>
        <dbReference type="Proteomes" id="UP000182660"/>
    </source>
</evidence>
<evidence type="ECO:0000313" key="12">
    <source>
        <dbReference type="Proteomes" id="UP000183794"/>
    </source>
</evidence>
<feature type="transmembrane region" description="Helical" evidence="6">
    <location>
        <begin position="322"/>
        <end position="339"/>
    </location>
</feature>
<dbReference type="EMBL" id="FPLD01000102">
    <property type="protein sequence ID" value="SGZ12832.1"/>
    <property type="molecule type" value="Genomic_DNA"/>
</dbReference>
<accession>A0A090ID64</accession>
<dbReference type="Proteomes" id="UP000183794">
    <property type="component" value="Unassembled WGS sequence"/>
</dbReference>
<name>A0A090ID64_9GAMM</name>
<keyword evidence="4 6" id="KW-0472">Membrane</keyword>
<feature type="transmembrane region" description="Helical" evidence="6">
    <location>
        <begin position="166"/>
        <end position="188"/>
    </location>
</feature>
<dbReference type="RefSeq" id="WP_045110459.1">
    <property type="nucleotide sequence ID" value="NZ_CAWQZC010000025.1"/>
</dbReference>
<dbReference type="AlphaFoldDB" id="A0A090ID64"/>
<dbReference type="Pfam" id="PF06738">
    <property type="entry name" value="ThrE"/>
    <property type="match status" value="1"/>
</dbReference>
<reference evidence="10 12" key="1">
    <citation type="submission" date="2016-11" db="EMBL/GenBank/DDBJ databases">
        <authorList>
            <person name="Jaros S."/>
            <person name="Januszkiewicz K."/>
            <person name="Wedrychowicz H."/>
        </authorList>
    </citation>
    <scope>NUCLEOTIDE SEQUENCE [LARGE SCALE GENOMIC DNA]</scope>
    <source>
        <strain evidence="10">NVI 5450</strain>
    </source>
</reference>
<feature type="domain" description="Threonine/Serine exporter ThrE" evidence="8">
    <location>
        <begin position="277"/>
        <end position="400"/>
    </location>
</feature>
<dbReference type="InterPro" id="IPR051361">
    <property type="entry name" value="ThrE/Ser_Exporter"/>
</dbReference>
<feature type="transmembrane region" description="Helical" evidence="6">
    <location>
        <begin position="194"/>
        <end position="215"/>
    </location>
</feature>
<keyword evidence="2 6" id="KW-0812">Transmembrane</keyword>
<evidence type="ECO:0000259" key="8">
    <source>
        <dbReference type="Pfam" id="PF12821"/>
    </source>
</evidence>
<comment type="subcellular location">
    <subcellularLocation>
        <location evidence="1">Membrane</location>
        <topology evidence="1">Multi-pass membrane protein</topology>
    </subcellularLocation>
</comment>
<comment type="similarity">
    <text evidence="5">Belongs to the ThrE exporter (TC 2.A.79) family.</text>
</comment>
<dbReference type="GeneID" id="61297507"/>
<feature type="transmembrane region" description="Helical" evidence="6">
    <location>
        <begin position="383"/>
        <end position="402"/>
    </location>
</feature>
<feature type="transmembrane region" description="Helical" evidence="6">
    <location>
        <begin position="346"/>
        <end position="363"/>
    </location>
</feature>
<dbReference type="GO" id="GO:0016020">
    <property type="term" value="C:membrane"/>
    <property type="evidence" value="ECO:0007669"/>
    <property type="project" value="UniProtKB-SubCell"/>
</dbReference>
<feature type="transmembrane region" description="Helical" evidence="6">
    <location>
        <begin position="274"/>
        <end position="290"/>
    </location>
</feature>
<protein>
    <submittedName>
        <fullName evidence="9 10">Membrane protein</fullName>
    </submittedName>
</protein>
<reference evidence="9 11" key="2">
    <citation type="submission" date="2016-11" db="EMBL/GenBank/DDBJ databases">
        <authorList>
            <person name="Klemetsen T."/>
        </authorList>
    </citation>
    <scope>NUCLEOTIDE SEQUENCE [LARGE SCALE GENOMIC DNA]</scope>
    <source>
        <strain evidence="9">MT 2528</strain>
    </source>
</reference>
<sequence>MHSQIYKLQINFIIKLGLALHRCGATSYRIENHLTNLAKFWHIEASFLVTPTAFTFIFSSNPDEQHTHIVRVKPAGNDLGKLATIDEIVEKVVDSQVTLDQAIELLVEAKQQPGFYGVKTEALGWCVTGGAFAMLLSDSSLDIISSFFFSFLVFILYKLSANSSRLASIVEFFAPFISAILACFIASLEVNINVPFVILSSVIIFIPGLAITVALSEIVNKDLVSGTSKLVDAIMLLFKLYFGALLGITLGNLIWTIDPLVLDVSYSLPDWKNYIAVVALSTGLVVAFNVHKSDMFWGISAGLIAYVVSTFAAQYLGFTLGTFVGSFTVGLFSNIYAIIKNRPASIVLIQGIVLLVPGSRTYMDLNTYISGHEILNNINDSGFVFMIFIAILAGMILANAILPAKKSL</sequence>
<dbReference type="OrthoDB" id="1490274at2"/>
<keyword evidence="3 6" id="KW-1133">Transmembrane helix</keyword>
<dbReference type="EMBL" id="FPLJ01000079">
    <property type="protein sequence ID" value="SGY98706.1"/>
    <property type="molecule type" value="Genomic_DNA"/>
</dbReference>
<dbReference type="InterPro" id="IPR024528">
    <property type="entry name" value="ThrE_2"/>
</dbReference>
<dbReference type="PANTHER" id="PTHR31082:SF4">
    <property type="entry name" value="PHEROMONE-REGULATED MEMBRANE PROTEIN 10"/>
    <property type="match status" value="1"/>
</dbReference>
<evidence type="ECO:0000313" key="9">
    <source>
        <dbReference type="EMBL" id="SGY98706.1"/>
    </source>
</evidence>
<evidence type="ECO:0000256" key="5">
    <source>
        <dbReference type="ARBA" id="ARBA00034125"/>
    </source>
</evidence>
<dbReference type="PATRIC" id="fig|80854.5.peg.2413"/>
<dbReference type="KEGG" id="mvs:MVIS_2262"/>
<keyword evidence="11" id="KW-1185">Reference proteome</keyword>
<dbReference type="InterPro" id="IPR010619">
    <property type="entry name" value="ThrE-like_N"/>
</dbReference>
<dbReference type="HOGENOM" id="CLU_036601_0_0_6"/>
<feature type="transmembrane region" description="Helical" evidence="6">
    <location>
        <begin position="236"/>
        <end position="254"/>
    </location>
</feature>
<dbReference type="STRING" id="80854.MVIS_2262"/>
<proteinExistence type="inferred from homology"/>
<evidence type="ECO:0000256" key="6">
    <source>
        <dbReference type="SAM" id="Phobius"/>
    </source>
</evidence>
<evidence type="ECO:0000256" key="3">
    <source>
        <dbReference type="ARBA" id="ARBA00022989"/>
    </source>
</evidence>
<feature type="transmembrane region" description="Helical" evidence="6">
    <location>
        <begin position="143"/>
        <end position="159"/>
    </location>
</feature>
<dbReference type="GO" id="GO:0022857">
    <property type="term" value="F:transmembrane transporter activity"/>
    <property type="evidence" value="ECO:0007669"/>
    <property type="project" value="InterPro"/>
</dbReference>
<evidence type="ECO:0000256" key="2">
    <source>
        <dbReference type="ARBA" id="ARBA00022692"/>
    </source>
</evidence>
<evidence type="ECO:0000256" key="1">
    <source>
        <dbReference type="ARBA" id="ARBA00004141"/>
    </source>
</evidence>
<dbReference type="Proteomes" id="UP000182660">
    <property type="component" value="Unassembled WGS sequence"/>
</dbReference>
<evidence type="ECO:0000313" key="10">
    <source>
        <dbReference type="EMBL" id="SGZ12832.1"/>
    </source>
</evidence>
<feature type="domain" description="Threonine/serine exporter-like N-terminal" evidence="7">
    <location>
        <begin position="12"/>
        <end position="250"/>
    </location>
</feature>